<evidence type="ECO:0000313" key="1">
    <source>
        <dbReference type="EMBL" id="GIN62504.1"/>
    </source>
</evidence>
<proteinExistence type="predicted"/>
<sequence length="71" mass="8321">MLIPYKDIGIDKEMNCKLKGSMHFQFLLKTEDETKTKLNGVNFSTIEINIRGFLYSMEFFKEVDTEGQNHI</sequence>
<name>A0A919WIU7_9BACI</name>
<reference evidence="1" key="1">
    <citation type="submission" date="2021-03" db="EMBL/GenBank/DDBJ databases">
        <title>Antimicrobial resistance genes in bacteria isolated from Japanese honey, and their potential for conferring macrolide and lincosamide resistance in the American foulbrood pathogen Paenibacillus larvae.</title>
        <authorList>
            <person name="Okamoto M."/>
            <person name="Kumagai M."/>
            <person name="Kanamori H."/>
            <person name="Takamatsu D."/>
        </authorList>
    </citation>
    <scope>NUCLEOTIDE SEQUENCE</scope>
    <source>
        <strain evidence="1">J27TS8</strain>
    </source>
</reference>
<protein>
    <submittedName>
        <fullName evidence="1">Uncharacterized protein</fullName>
    </submittedName>
</protein>
<organism evidence="1 2">
    <name type="scientific">Robertmurraya siralis</name>
    <dbReference type="NCBI Taxonomy" id="77777"/>
    <lineage>
        <taxon>Bacteria</taxon>
        <taxon>Bacillati</taxon>
        <taxon>Bacillota</taxon>
        <taxon>Bacilli</taxon>
        <taxon>Bacillales</taxon>
        <taxon>Bacillaceae</taxon>
        <taxon>Robertmurraya</taxon>
    </lineage>
</organism>
<dbReference type="Proteomes" id="UP000682111">
    <property type="component" value="Unassembled WGS sequence"/>
</dbReference>
<accession>A0A919WIU7</accession>
<dbReference type="EMBL" id="BORC01000004">
    <property type="protein sequence ID" value="GIN62504.1"/>
    <property type="molecule type" value="Genomic_DNA"/>
</dbReference>
<dbReference type="AlphaFoldDB" id="A0A919WIU7"/>
<keyword evidence="2" id="KW-1185">Reference proteome</keyword>
<comment type="caution">
    <text evidence="1">The sequence shown here is derived from an EMBL/GenBank/DDBJ whole genome shotgun (WGS) entry which is preliminary data.</text>
</comment>
<evidence type="ECO:0000313" key="2">
    <source>
        <dbReference type="Proteomes" id="UP000682111"/>
    </source>
</evidence>
<gene>
    <name evidence="1" type="ORF">J27TS8_24970</name>
</gene>